<dbReference type="KEGG" id="cpor:BED41_11250"/>
<feature type="transmembrane region" description="Helical" evidence="14">
    <location>
        <begin position="7"/>
        <end position="26"/>
    </location>
</feature>
<evidence type="ECO:0000313" key="15">
    <source>
        <dbReference type="EMBL" id="ANZ45597.1"/>
    </source>
</evidence>
<evidence type="ECO:0000256" key="11">
    <source>
        <dbReference type="ARBA" id="ARBA00023201"/>
    </source>
</evidence>
<evidence type="ECO:0000256" key="4">
    <source>
        <dbReference type="ARBA" id="ARBA00022475"/>
    </source>
</evidence>
<keyword evidence="9 14" id="KW-0406">Ion transport</keyword>
<evidence type="ECO:0000256" key="7">
    <source>
        <dbReference type="ARBA" id="ARBA00022989"/>
    </source>
</evidence>
<feature type="transmembrane region" description="Helical" evidence="14">
    <location>
        <begin position="232"/>
        <end position="251"/>
    </location>
</feature>
<feature type="transmembrane region" description="Helical" evidence="14">
    <location>
        <begin position="121"/>
        <end position="140"/>
    </location>
</feature>
<evidence type="ECO:0000256" key="13">
    <source>
        <dbReference type="RuleBase" id="RU362091"/>
    </source>
</evidence>
<dbReference type="CDD" id="cd11475">
    <property type="entry name" value="SLC5sbd_PutP"/>
    <property type="match status" value="1"/>
</dbReference>
<keyword evidence="8 14" id="KW-0915">Sodium</keyword>
<dbReference type="AlphaFoldDB" id="A0A1B2I6M9"/>
<dbReference type="PANTHER" id="PTHR48086">
    <property type="entry name" value="SODIUM/PROLINE SYMPORTER-RELATED"/>
    <property type="match status" value="1"/>
</dbReference>
<dbReference type="InterPro" id="IPR001734">
    <property type="entry name" value="Na/solute_symporter"/>
</dbReference>
<gene>
    <name evidence="15" type="ORF">BED41_11250</name>
</gene>
<dbReference type="InterPro" id="IPR018212">
    <property type="entry name" value="Na/solute_symporter_CS"/>
</dbReference>
<keyword evidence="7 14" id="KW-1133">Transmembrane helix</keyword>
<feature type="transmembrane region" description="Helical" evidence="14">
    <location>
        <begin position="418"/>
        <end position="438"/>
    </location>
</feature>
<dbReference type="PROSITE" id="PS50283">
    <property type="entry name" value="NA_SOLUT_SYMP_3"/>
    <property type="match status" value="1"/>
</dbReference>
<dbReference type="NCBIfam" id="TIGR00813">
    <property type="entry name" value="sss"/>
    <property type="match status" value="1"/>
</dbReference>
<evidence type="ECO:0000256" key="9">
    <source>
        <dbReference type="ARBA" id="ARBA00023065"/>
    </source>
</evidence>
<dbReference type="Gene3D" id="1.20.1730.10">
    <property type="entry name" value="Sodium/glucose cotransporter"/>
    <property type="match status" value="1"/>
</dbReference>
<organism evidence="15 16">
    <name type="scientific">Cloacibacillus porcorum</name>
    <dbReference type="NCBI Taxonomy" id="1197717"/>
    <lineage>
        <taxon>Bacteria</taxon>
        <taxon>Thermotogati</taxon>
        <taxon>Synergistota</taxon>
        <taxon>Synergistia</taxon>
        <taxon>Synergistales</taxon>
        <taxon>Synergistaceae</taxon>
        <taxon>Cloacibacillus</taxon>
    </lineage>
</organism>
<keyword evidence="14" id="KW-0029">Amino-acid transport</keyword>
<dbReference type="PROSITE" id="PS00457">
    <property type="entry name" value="NA_SOLUT_SYMP_2"/>
    <property type="match status" value="1"/>
</dbReference>
<keyword evidence="10 14" id="KW-0472">Membrane</keyword>
<keyword evidence="11 14" id="KW-0739">Sodium transport</keyword>
<feature type="transmembrane region" description="Helical" evidence="14">
    <location>
        <begin position="65"/>
        <end position="91"/>
    </location>
</feature>
<comment type="function">
    <text evidence="14">Catalyzes the sodium-dependent uptake of extracellular L-proline.</text>
</comment>
<feature type="transmembrane region" description="Helical" evidence="14">
    <location>
        <begin position="160"/>
        <end position="180"/>
    </location>
</feature>
<dbReference type="InterPro" id="IPR038377">
    <property type="entry name" value="Na/Glc_symporter_sf"/>
</dbReference>
<feature type="transmembrane region" description="Helical" evidence="14">
    <location>
        <begin position="192"/>
        <end position="212"/>
    </location>
</feature>
<evidence type="ECO:0000256" key="8">
    <source>
        <dbReference type="ARBA" id="ARBA00023053"/>
    </source>
</evidence>
<protein>
    <recommendedName>
        <fullName evidence="14">Sodium/proline symporter</fullName>
    </recommendedName>
    <alternativeName>
        <fullName evidence="14">Proline permease</fullName>
    </alternativeName>
</protein>
<reference evidence="15" key="1">
    <citation type="submission" date="2016-08" db="EMBL/GenBank/DDBJ databases">
        <title>Complete genome of Cloacibacillus porcorum.</title>
        <authorList>
            <person name="Looft T."/>
            <person name="Bayles D.O."/>
            <person name="Alt D.P."/>
        </authorList>
    </citation>
    <scope>NUCLEOTIDE SEQUENCE [LARGE SCALE GENOMIC DNA]</scope>
    <source>
        <strain evidence="15">CL-84</strain>
    </source>
</reference>
<dbReference type="STRING" id="1197717.BED41_11250"/>
<evidence type="ECO:0000256" key="1">
    <source>
        <dbReference type="ARBA" id="ARBA00004651"/>
    </source>
</evidence>
<dbReference type="InterPro" id="IPR050277">
    <property type="entry name" value="Sodium:Solute_Symporter"/>
</dbReference>
<dbReference type="OrthoDB" id="9810181at2"/>
<dbReference type="GO" id="GO:0015824">
    <property type="term" value="P:proline transport"/>
    <property type="evidence" value="ECO:0007669"/>
    <property type="project" value="UniProtKB-UniRule"/>
</dbReference>
<proteinExistence type="inferred from homology"/>
<dbReference type="Proteomes" id="UP000093044">
    <property type="component" value="Chromosome"/>
</dbReference>
<dbReference type="PANTHER" id="PTHR48086:SF3">
    <property type="entry name" value="SODIUM_PROLINE SYMPORTER"/>
    <property type="match status" value="1"/>
</dbReference>
<keyword evidence="16" id="KW-1185">Reference proteome</keyword>
<sequence>MNTMLTVSAIYLVIFIMIGFIATRYFSSSAEGFYLGDRDFGAIPTALSAGATDSSGWIFTGAVGFAYAFGVSMMWICVGYTFGYFFNYICLAPALRRYTKRTGAMSIPHFFGVRFKEHAKLLRGVSSLIITLFFVIYTSAQLTSAGKAFEALVGWDYEHAIWVSAFLGTSYAFLGGYRAVVWTDVVQGSIMLLVLLVSPFIFIFYLGGWHAFWERAFALDPMLLNATAGIGGYAGFAFAFGLAAGGIGLMGQPQILQRFITARDDRTLITSAVIGVFWMVTVVSGATLIGLICRVIMPTIHDPEFAFPVLIKDRLHPMVAGVVLAAVFSAILSTLDSLIMVVSQTVHLDIIEGVFNKKLSDRWATLVGRIVIVSVGICGACIALSNTRMVFWFVLYAWAVMGASFAPPLILGLYWKRVTALGALGGIITGGVVTVLWYNTPFLKEIMYEMLPAALSSTFVTVAVSFMQEAPADGEAQVALAKR</sequence>
<keyword evidence="4 14" id="KW-1003">Cell membrane</keyword>
<keyword evidence="6 14" id="KW-0769">Symport</keyword>
<dbReference type="EMBL" id="CP016757">
    <property type="protein sequence ID" value="ANZ45597.1"/>
    <property type="molecule type" value="Genomic_DNA"/>
</dbReference>
<dbReference type="Pfam" id="PF00474">
    <property type="entry name" value="SSF"/>
    <property type="match status" value="1"/>
</dbReference>
<evidence type="ECO:0000313" key="16">
    <source>
        <dbReference type="Proteomes" id="UP000093044"/>
    </source>
</evidence>
<evidence type="ECO:0000256" key="2">
    <source>
        <dbReference type="ARBA" id="ARBA00006434"/>
    </source>
</evidence>
<comment type="subcellular location">
    <subcellularLocation>
        <location evidence="1 14">Cell membrane</location>
        <topology evidence="1 14">Multi-pass membrane protein</topology>
    </subcellularLocation>
</comment>
<dbReference type="GO" id="GO:0031402">
    <property type="term" value="F:sodium ion binding"/>
    <property type="evidence" value="ECO:0007669"/>
    <property type="project" value="UniProtKB-UniRule"/>
</dbReference>
<dbReference type="GO" id="GO:0005886">
    <property type="term" value="C:plasma membrane"/>
    <property type="evidence" value="ECO:0007669"/>
    <property type="project" value="UniProtKB-SubCell"/>
</dbReference>
<name>A0A1B2I6M9_9BACT</name>
<feature type="transmembrane region" description="Helical" evidence="14">
    <location>
        <begin position="272"/>
        <end position="297"/>
    </location>
</feature>
<accession>A0A1B2I6M9</accession>
<dbReference type="GO" id="GO:0005298">
    <property type="term" value="F:proline:sodium symporter activity"/>
    <property type="evidence" value="ECO:0007669"/>
    <property type="project" value="UniProtKB-UniRule"/>
</dbReference>
<feature type="transmembrane region" description="Helical" evidence="14">
    <location>
        <begin position="317"/>
        <end position="342"/>
    </location>
</feature>
<evidence type="ECO:0000256" key="6">
    <source>
        <dbReference type="ARBA" id="ARBA00022847"/>
    </source>
</evidence>
<evidence type="ECO:0000256" key="5">
    <source>
        <dbReference type="ARBA" id="ARBA00022692"/>
    </source>
</evidence>
<comment type="catalytic activity">
    <reaction evidence="12">
        <text>L-proline(in) + Na(+)(in) = L-proline(out) + Na(+)(out)</text>
        <dbReference type="Rhea" id="RHEA:28967"/>
        <dbReference type="ChEBI" id="CHEBI:29101"/>
        <dbReference type="ChEBI" id="CHEBI:60039"/>
    </reaction>
</comment>
<dbReference type="GeneID" id="83058422"/>
<keyword evidence="5 14" id="KW-0812">Transmembrane</keyword>
<comment type="similarity">
    <text evidence="2 13">Belongs to the sodium:solute symporter (SSF) (TC 2.A.21) family.</text>
</comment>
<dbReference type="InterPro" id="IPR011851">
    <property type="entry name" value="Na/Pro_symporter"/>
</dbReference>
<dbReference type="RefSeq" id="WP_066746210.1">
    <property type="nucleotide sequence ID" value="NZ_CP016757.1"/>
</dbReference>
<evidence type="ECO:0000256" key="10">
    <source>
        <dbReference type="ARBA" id="ARBA00023136"/>
    </source>
</evidence>
<feature type="transmembrane region" description="Helical" evidence="14">
    <location>
        <begin position="363"/>
        <end position="385"/>
    </location>
</feature>
<evidence type="ECO:0000256" key="12">
    <source>
        <dbReference type="ARBA" id="ARBA00033708"/>
    </source>
</evidence>
<keyword evidence="3 14" id="KW-0813">Transport</keyword>
<feature type="transmembrane region" description="Helical" evidence="14">
    <location>
        <begin position="391"/>
        <end position="411"/>
    </location>
</feature>
<evidence type="ECO:0000256" key="3">
    <source>
        <dbReference type="ARBA" id="ARBA00022448"/>
    </source>
</evidence>
<evidence type="ECO:0000256" key="14">
    <source>
        <dbReference type="RuleBase" id="RU366012"/>
    </source>
</evidence>
<comment type="caution">
    <text evidence="14">Lacks conserved residue(s) required for the propagation of feature annotation.</text>
</comment>